<proteinExistence type="predicted"/>
<dbReference type="EMBL" id="WAEL01000003">
    <property type="protein sequence ID" value="NID10731.1"/>
    <property type="molecule type" value="Genomic_DNA"/>
</dbReference>
<reference evidence="1" key="1">
    <citation type="submission" date="2024-05" db="EMBL/GenBank/DDBJ databases">
        <authorList>
            <person name="Jung D.-H."/>
        </authorList>
    </citation>
    <scope>NUCLEOTIDE SEQUENCE</scope>
    <source>
        <strain evidence="1">JA-25</strain>
    </source>
</reference>
<name>A0ABX0QHK6_9BACT</name>
<accession>A0ABX0QHK6</accession>
<keyword evidence="2" id="KW-1185">Reference proteome</keyword>
<protein>
    <submittedName>
        <fullName evidence="1">Uncharacterized protein</fullName>
    </submittedName>
</protein>
<gene>
    <name evidence="1" type="ORF">F7231_11165</name>
</gene>
<comment type="caution">
    <text evidence="1">The sequence shown here is derived from an EMBL/GenBank/DDBJ whole genome shotgun (WGS) entry which is preliminary data.</text>
</comment>
<dbReference type="Proteomes" id="UP000606008">
    <property type="component" value="Unassembled WGS sequence"/>
</dbReference>
<dbReference type="RefSeq" id="WP_166691947.1">
    <property type="nucleotide sequence ID" value="NZ_WAEL01000003.1"/>
</dbReference>
<organism evidence="1 2">
    <name type="scientific">Fibrivirga algicola</name>
    <dbReference type="NCBI Taxonomy" id="2950420"/>
    <lineage>
        <taxon>Bacteria</taxon>
        <taxon>Pseudomonadati</taxon>
        <taxon>Bacteroidota</taxon>
        <taxon>Cytophagia</taxon>
        <taxon>Cytophagales</taxon>
        <taxon>Spirosomataceae</taxon>
        <taxon>Fibrivirga</taxon>
    </lineage>
</organism>
<sequence>MNDLQVYPSMTRARLYQHFTEHFPYLRLHLIRPEETLEANDDELGSALPLPTDAQQARFCITGSMTVSELETNFRRYFGISVMVYRRMGFAWHDTDDTRHWTLTHQNRKGAQVCDNSPVGRN</sequence>
<evidence type="ECO:0000313" key="1">
    <source>
        <dbReference type="EMBL" id="NID10731.1"/>
    </source>
</evidence>
<evidence type="ECO:0000313" key="2">
    <source>
        <dbReference type="Proteomes" id="UP000606008"/>
    </source>
</evidence>